<organism evidence="6 7">
    <name type="scientific">Bradyrhizobium erythrophlei</name>
    <dbReference type="NCBI Taxonomy" id="1437360"/>
    <lineage>
        <taxon>Bacteria</taxon>
        <taxon>Pseudomonadati</taxon>
        <taxon>Pseudomonadota</taxon>
        <taxon>Alphaproteobacteria</taxon>
        <taxon>Hyphomicrobiales</taxon>
        <taxon>Nitrobacteraceae</taxon>
        <taxon>Bradyrhizobium</taxon>
    </lineage>
</organism>
<feature type="transmembrane region" description="Helical" evidence="5">
    <location>
        <begin position="5"/>
        <end position="26"/>
    </location>
</feature>
<feature type="transmembrane region" description="Helical" evidence="5">
    <location>
        <begin position="32"/>
        <end position="51"/>
    </location>
</feature>
<keyword evidence="6" id="KW-0808">Transferase</keyword>
<dbReference type="OrthoDB" id="7203053at2"/>
<dbReference type="PANTHER" id="PTHR43847">
    <property type="entry name" value="BLL3993 PROTEIN"/>
    <property type="match status" value="1"/>
</dbReference>
<dbReference type="PANTHER" id="PTHR43847:SF1">
    <property type="entry name" value="BLL3993 PROTEIN"/>
    <property type="match status" value="1"/>
</dbReference>
<dbReference type="GO" id="GO:0012505">
    <property type="term" value="C:endomembrane system"/>
    <property type="evidence" value="ECO:0007669"/>
    <property type="project" value="UniProtKB-SubCell"/>
</dbReference>
<protein>
    <submittedName>
        <fullName evidence="6">Protein-S-isoprenylcysteine O-methyltransferase Ste14</fullName>
    </submittedName>
</protein>
<sequence length="224" mass="24744">MIAKWLIQTFVWLIVFAVLLFVPAGTLHWPGAWVFLGFMLASGLLFGGWLAKSSPELLAERMRAPIQKDQPAADKKIIWAFGASILIWLIAMGLDERFHPGGMPLALQVLGLALLIASSFFIMWVFRENAFAAAVVKVQSERGHHVISSGPYAFVRHPMYSGAVLFLIGIALLLGSWWGLVMSPVFAVIFAIRTGIEENTLTTGLPGYADYAARVRYRLVPGVW</sequence>
<evidence type="ECO:0000313" key="7">
    <source>
        <dbReference type="Proteomes" id="UP000184096"/>
    </source>
</evidence>
<keyword evidence="4 5" id="KW-0472">Membrane</keyword>
<dbReference type="InterPro" id="IPR007318">
    <property type="entry name" value="Phopholipid_MeTrfase"/>
</dbReference>
<feature type="transmembrane region" description="Helical" evidence="5">
    <location>
        <begin position="164"/>
        <end position="192"/>
    </location>
</feature>
<dbReference type="Proteomes" id="UP000184096">
    <property type="component" value="Chromosome I"/>
</dbReference>
<dbReference type="InterPro" id="IPR052527">
    <property type="entry name" value="Metal_cation-efflux_comp"/>
</dbReference>
<evidence type="ECO:0000256" key="2">
    <source>
        <dbReference type="ARBA" id="ARBA00022692"/>
    </source>
</evidence>
<keyword evidence="2 5" id="KW-0812">Transmembrane</keyword>
<evidence type="ECO:0000256" key="5">
    <source>
        <dbReference type="SAM" id="Phobius"/>
    </source>
</evidence>
<keyword evidence="6" id="KW-0489">Methyltransferase</keyword>
<dbReference type="Gene3D" id="1.20.120.1630">
    <property type="match status" value="1"/>
</dbReference>
<gene>
    <name evidence="6" type="ORF">SAMN05444170_5365</name>
</gene>
<dbReference type="AlphaFoldDB" id="A0A1M7UJA2"/>
<evidence type="ECO:0000256" key="4">
    <source>
        <dbReference type="ARBA" id="ARBA00023136"/>
    </source>
</evidence>
<evidence type="ECO:0000256" key="1">
    <source>
        <dbReference type="ARBA" id="ARBA00004127"/>
    </source>
</evidence>
<evidence type="ECO:0000256" key="3">
    <source>
        <dbReference type="ARBA" id="ARBA00022989"/>
    </source>
</evidence>
<feature type="transmembrane region" description="Helical" evidence="5">
    <location>
        <begin position="77"/>
        <end position="94"/>
    </location>
</feature>
<dbReference type="Pfam" id="PF04191">
    <property type="entry name" value="PEMT"/>
    <property type="match status" value="1"/>
</dbReference>
<dbReference type="GO" id="GO:0032259">
    <property type="term" value="P:methylation"/>
    <property type="evidence" value="ECO:0007669"/>
    <property type="project" value="UniProtKB-KW"/>
</dbReference>
<evidence type="ECO:0000313" key="6">
    <source>
        <dbReference type="EMBL" id="SHN82995.1"/>
    </source>
</evidence>
<feature type="transmembrane region" description="Helical" evidence="5">
    <location>
        <begin position="106"/>
        <end position="126"/>
    </location>
</feature>
<comment type="subcellular location">
    <subcellularLocation>
        <location evidence="1">Endomembrane system</location>
        <topology evidence="1">Multi-pass membrane protein</topology>
    </subcellularLocation>
</comment>
<keyword evidence="7" id="KW-1185">Reference proteome</keyword>
<reference evidence="7" key="1">
    <citation type="submission" date="2016-11" db="EMBL/GenBank/DDBJ databases">
        <authorList>
            <person name="Varghese N."/>
            <person name="Submissions S."/>
        </authorList>
    </citation>
    <scope>NUCLEOTIDE SEQUENCE [LARGE SCALE GENOMIC DNA]</scope>
    <source>
        <strain evidence="7">GAS401</strain>
    </source>
</reference>
<name>A0A1M7UJA2_9BRAD</name>
<keyword evidence="3 5" id="KW-1133">Transmembrane helix</keyword>
<proteinExistence type="predicted"/>
<dbReference type="GO" id="GO:0008168">
    <property type="term" value="F:methyltransferase activity"/>
    <property type="evidence" value="ECO:0007669"/>
    <property type="project" value="UniProtKB-KW"/>
</dbReference>
<dbReference type="RefSeq" id="WP_072822463.1">
    <property type="nucleotide sequence ID" value="NZ_LT670849.1"/>
</dbReference>
<accession>A0A1M7UJA2</accession>
<dbReference type="EMBL" id="LT670849">
    <property type="protein sequence ID" value="SHN82995.1"/>
    <property type="molecule type" value="Genomic_DNA"/>
</dbReference>